<evidence type="ECO:0000313" key="10">
    <source>
        <dbReference type="EMBL" id="VYS65425.1"/>
    </source>
</evidence>
<feature type="compositionally biased region" description="Polar residues" evidence="9">
    <location>
        <begin position="101"/>
        <end position="112"/>
    </location>
</feature>
<keyword evidence="6" id="KW-0496">Mitochondrion</keyword>
<feature type="region of interest" description="Disordered" evidence="9">
    <location>
        <begin position="311"/>
        <end position="339"/>
    </location>
</feature>
<keyword evidence="5" id="KW-1133">Transmembrane helix</keyword>
<evidence type="ECO:0000256" key="8">
    <source>
        <dbReference type="SAM" id="Coils"/>
    </source>
</evidence>
<dbReference type="GO" id="GO:0005743">
    <property type="term" value="C:mitochondrial inner membrane"/>
    <property type="evidence" value="ECO:0007669"/>
    <property type="project" value="UniProtKB-SubCell"/>
</dbReference>
<evidence type="ECO:0000256" key="1">
    <source>
        <dbReference type="ARBA" id="ARBA00004273"/>
    </source>
</evidence>
<dbReference type="Proteomes" id="UP000426265">
    <property type="component" value="Unassembled WGS sequence"/>
</dbReference>
<gene>
    <name evidence="10" type="ORF">AN1_LOCUS20832</name>
</gene>
<reference evidence="10 11" key="1">
    <citation type="submission" date="2019-11" db="EMBL/GenBank/DDBJ databases">
        <authorList>
            <person name="Jiao W.-B."/>
            <person name="Schneeberger K."/>
        </authorList>
    </citation>
    <scope>NUCLEOTIDE SEQUENCE [LARGE SCALE GENOMIC DNA]</scope>
    <source>
        <strain evidence="11">cv. An-1</strain>
    </source>
</reference>
<dbReference type="AlphaFoldDB" id="A0A654FX29"/>
<proteinExistence type="inferred from homology"/>
<feature type="coiled-coil region" evidence="8">
    <location>
        <begin position="468"/>
        <end position="502"/>
    </location>
</feature>
<dbReference type="Pfam" id="PF09731">
    <property type="entry name" value="Mitofilin"/>
    <property type="match status" value="1"/>
</dbReference>
<evidence type="ECO:0000256" key="7">
    <source>
        <dbReference type="ARBA" id="ARBA00023136"/>
    </source>
</evidence>
<dbReference type="EMBL" id="CACRSJ010000109">
    <property type="protein sequence ID" value="VYS65425.1"/>
    <property type="molecule type" value="Genomic_DNA"/>
</dbReference>
<organism evidence="10 11">
    <name type="scientific">Arabidopsis thaliana</name>
    <name type="common">Mouse-ear cress</name>
    <dbReference type="NCBI Taxonomy" id="3702"/>
    <lineage>
        <taxon>Eukaryota</taxon>
        <taxon>Viridiplantae</taxon>
        <taxon>Streptophyta</taxon>
        <taxon>Embryophyta</taxon>
        <taxon>Tracheophyta</taxon>
        <taxon>Spermatophyta</taxon>
        <taxon>Magnoliopsida</taxon>
        <taxon>eudicotyledons</taxon>
        <taxon>Gunneridae</taxon>
        <taxon>Pentapetalae</taxon>
        <taxon>rosids</taxon>
        <taxon>malvids</taxon>
        <taxon>Brassicales</taxon>
        <taxon>Brassicaceae</taxon>
        <taxon>Camelineae</taxon>
        <taxon>Arabidopsis</taxon>
    </lineage>
</organism>
<dbReference type="ExpressionAtlas" id="A0A654FX29">
    <property type="expression patterns" value="baseline and differential"/>
</dbReference>
<dbReference type="InterPro" id="IPR019133">
    <property type="entry name" value="MIC60"/>
</dbReference>
<keyword evidence="4" id="KW-0999">Mitochondrion inner membrane</keyword>
<evidence type="ECO:0000256" key="9">
    <source>
        <dbReference type="SAM" id="MobiDB-lite"/>
    </source>
</evidence>
<dbReference type="PANTHER" id="PTHR15415">
    <property type="entry name" value="MITOFILIN"/>
    <property type="match status" value="1"/>
</dbReference>
<evidence type="ECO:0000256" key="6">
    <source>
        <dbReference type="ARBA" id="ARBA00023128"/>
    </source>
</evidence>
<accession>A0A654FX29</accession>
<feature type="region of interest" description="Disordered" evidence="9">
    <location>
        <begin position="193"/>
        <end position="240"/>
    </location>
</feature>
<feature type="compositionally biased region" description="Low complexity" evidence="9">
    <location>
        <begin position="356"/>
        <end position="371"/>
    </location>
</feature>
<name>A0A654FX29_ARATH</name>
<evidence type="ECO:0000256" key="3">
    <source>
        <dbReference type="ARBA" id="ARBA00022692"/>
    </source>
</evidence>
<keyword evidence="7" id="KW-0472">Membrane</keyword>
<evidence type="ECO:0000313" key="11">
    <source>
        <dbReference type="Proteomes" id="UP000426265"/>
    </source>
</evidence>
<comment type="subcellular location">
    <subcellularLocation>
        <location evidence="1">Mitochondrion inner membrane</location>
    </subcellularLocation>
</comment>
<keyword evidence="8" id="KW-0175">Coiled coil</keyword>
<evidence type="ECO:0000256" key="5">
    <source>
        <dbReference type="ARBA" id="ARBA00022989"/>
    </source>
</evidence>
<protein>
    <recommendedName>
        <fullName evidence="12">MICOS complex subunit MIC60</fullName>
    </recommendedName>
</protein>
<feature type="region of interest" description="Disordered" evidence="9">
    <location>
        <begin position="101"/>
        <end position="146"/>
    </location>
</feature>
<evidence type="ECO:0000256" key="4">
    <source>
        <dbReference type="ARBA" id="ARBA00022792"/>
    </source>
</evidence>
<evidence type="ECO:0000256" key="2">
    <source>
        <dbReference type="ARBA" id="ARBA00010877"/>
    </source>
</evidence>
<keyword evidence="3" id="KW-0812">Transmembrane</keyword>
<dbReference type="PANTHER" id="PTHR15415:SF7">
    <property type="entry name" value="MICOS COMPLEX SUBUNIT MIC60"/>
    <property type="match status" value="1"/>
</dbReference>
<sequence length="722" mass="78398">MLLGFSENTIILLTGGSESSPSVVTSSLSRSAFVSPETRRDNASEVCFLNPKFIISIHLVEFWLLLFHQSRCVAFGSVLELSSRLSIKRFPRNLGAQRFHLSSSRNASTSGKNGLPGAKPVGKPDASKVDPPKVTPPPPTKGNSSKVVIGGVAIAGAFLVAYQTGYLDQYLGKEQQKLSERIHSDALTEKLEEAHHLNVPSGVEDSTEKDGKVETQPQVTHSEASEGVQSDIELQPESDLSSDRFTYISSNQEETPQETVIDRAEINLPISASEDSGAKPDMPSEIISEAESVKLEAVPKPGDSPIIVNAQSSSVHRESETESASPKDPAALKTPEDGIEREVQLPGSLLKEYNLEGSDTESTGSSSIGEQITKETEAFPNSTEGLKDSYMTEDGKLVLDFLAAIHAAEKQQAHLDAQVFAEELRALKEKYENELRDLRARELMRIEEAAILDKELKRERTKAAAAIKAIQERMEDKLKAELEQKETEAQLALSKAEELAKAEMISTIAKEKAAQIEKMAEADLNIKALSMAFYARSEEARQSHSVHKLALGALALDDTLSKGLPVQKEIDTLQTYLEGTHKDSILGLVLSSLPEEARSNGTDTVLQLNQKFDTLKGTLRHFSLIPPGGGGILAHSLAHVASSLKFKEVDQANGGIESVIKKVDNYLAEGKLAEAAATLEEGVKGSKAEEIVSDWVRRARNRAITEQALTLLQSYATCVSLT</sequence>
<comment type="similarity">
    <text evidence="2">Belongs to the MICOS complex subunit Mic60 family.</text>
</comment>
<evidence type="ECO:0008006" key="12">
    <source>
        <dbReference type="Google" id="ProtNLM"/>
    </source>
</evidence>
<feature type="region of interest" description="Disordered" evidence="9">
    <location>
        <begin position="355"/>
        <end position="387"/>
    </location>
</feature>